<dbReference type="AlphaFoldDB" id="A0AAW8GA25"/>
<evidence type="ECO:0000313" key="1">
    <source>
        <dbReference type="EMBL" id="MDQ1118747.1"/>
    </source>
</evidence>
<proteinExistence type="predicted"/>
<dbReference type="EMBL" id="JAUTBB010000001">
    <property type="protein sequence ID" value="MDQ1118747.1"/>
    <property type="molecule type" value="Genomic_DNA"/>
</dbReference>
<dbReference type="Proteomes" id="UP001234354">
    <property type="component" value="Unassembled WGS sequence"/>
</dbReference>
<comment type="caution">
    <text evidence="1">The sequence shown here is derived from an EMBL/GenBank/DDBJ whole genome shotgun (WGS) entry which is preliminary data.</text>
</comment>
<reference evidence="1" key="1">
    <citation type="submission" date="2023-07" db="EMBL/GenBank/DDBJ databases">
        <title>Functional and genomic diversity of the sorghum phyllosphere microbiome.</title>
        <authorList>
            <person name="Shade A."/>
        </authorList>
    </citation>
    <scope>NUCLEOTIDE SEQUENCE</scope>
    <source>
        <strain evidence="1">SORGH_AS_0908</strain>
    </source>
</reference>
<gene>
    <name evidence="1" type="ORF">QE383_001055</name>
</gene>
<protein>
    <submittedName>
        <fullName evidence="1">Uncharacterized protein</fullName>
    </submittedName>
</protein>
<accession>A0AAW8GA25</accession>
<dbReference type="RefSeq" id="WP_306991536.1">
    <property type="nucleotide sequence ID" value="NZ_JAUTBB010000001.1"/>
</dbReference>
<name>A0AAW8GA25_9GAMM</name>
<sequence length="170" mass="18338">MVPLDSTDWTQLRHAYGSAEDIPALLRQLRNFPDESNPQSEPWFSLWSALCHQGDVYPASFAAVPHLVAALQSDPTRATFSYFLLPACIEIARGERRIEIPSALEAPYFDALKLMPHLAAQAVSAGASVELCASALAASAAASGHVSLAALLIDVEPGDIDAVREWVLNR</sequence>
<evidence type="ECO:0000313" key="2">
    <source>
        <dbReference type="Proteomes" id="UP001234354"/>
    </source>
</evidence>
<organism evidence="1 2">
    <name type="scientific">Pseudoxanthomonas winnipegensis</name>
    <dbReference type="NCBI Taxonomy" id="2480810"/>
    <lineage>
        <taxon>Bacteria</taxon>
        <taxon>Pseudomonadati</taxon>
        <taxon>Pseudomonadota</taxon>
        <taxon>Gammaproteobacteria</taxon>
        <taxon>Lysobacterales</taxon>
        <taxon>Lysobacteraceae</taxon>
        <taxon>Pseudoxanthomonas</taxon>
    </lineage>
</organism>